<dbReference type="AlphaFoldDB" id="A0A813LE45"/>
<comment type="caution">
    <text evidence="3">The sequence shown here is derived from an EMBL/GenBank/DDBJ whole genome shotgun (WGS) entry which is preliminary data.</text>
</comment>
<proteinExistence type="predicted"/>
<gene>
    <name evidence="3" type="ORF">PGLA2088_LOCUS41819</name>
</gene>
<reference evidence="3" key="1">
    <citation type="submission" date="2021-02" db="EMBL/GenBank/DDBJ databases">
        <authorList>
            <person name="Dougan E. K."/>
            <person name="Rhodes N."/>
            <person name="Thang M."/>
            <person name="Chan C."/>
        </authorList>
    </citation>
    <scope>NUCLEOTIDE SEQUENCE</scope>
</reference>
<dbReference type="EMBL" id="CAJNNW010034001">
    <property type="protein sequence ID" value="CAE8721242.1"/>
    <property type="molecule type" value="Genomic_DNA"/>
</dbReference>
<dbReference type="Proteomes" id="UP000626109">
    <property type="component" value="Unassembled WGS sequence"/>
</dbReference>
<sequence length="220" mass="23896">MAEASNSAAPAAPAAPAALSVDAIFNAILFGLIILVLIWKVFVQGKEKTPKSHAAKKRSPGGSDEQSADSWDEDLASDDEPVDDEPVPVKAKPEVVREVHVLGEEHVLDVPEIHFGQPRCKVMPPRSSGLEAMPTLIKCPVEQLAAEKIDVARVYVEQDVFWVAQGTRSNRMLFAMKKRGDVPQASCVVVEGPPPRKDEDEGDKDPETYGSEVVKIQLIP</sequence>
<keyword evidence="2" id="KW-1133">Transmembrane helix</keyword>
<evidence type="ECO:0000313" key="4">
    <source>
        <dbReference type="Proteomes" id="UP000626109"/>
    </source>
</evidence>
<organism evidence="3 4">
    <name type="scientific">Polarella glacialis</name>
    <name type="common">Dinoflagellate</name>
    <dbReference type="NCBI Taxonomy" id="89957"/>
    <lineage>
        <taxon>Eukaryota</taxon>
        <taxon>Sar</taxon>
        <taxon>Alveolata</taxon>
        <taxon>Dinophyceae</taxon>
        <taxon>Suessiales</taxon>
        <taxon>Suessiaceae</taxon>
        <taxon>Polarella</taxon>
    </lineage>
</organism>
<feature type="transmembrane region" description="Helical" evidence="2">
    <location>
        <begin position="23"/>
        <end position="43"/>
    </location>
</feature>
<keyword evidence="2" id="KW-0472">Membrane</keyword>
<accession>A0A813LE45</accession>
<evidence type="ECO:0000256" key="1">
    <source>
        <dbReference type="SAM" id="MobiDB-lite"/>
    </source>
</evidence>
<feature type="region of interest" description="Disordered" evidence="1">
    <location>
        <begin position="49"/>
        <end position="87"/>
    </location>
</feature>
<feature type="compositionally biased region" description="Acidic residues" evidence="1">
    <location>
        <begin position="66"/>
        <end position="86"/>
    </location>
</feature>
<evidence type="ECO:0000313" key="3">
    <source>
        <dbReference type="EMBL" id="CAE8721242.1"/>
    </source>
</evidence>
<name>A0A813LE45_POLGL</name>
<feature type="region of interest" description="Disordered" evidence="1">
    <location>
        <begin position="187"/>
        <end position="211"/>
    </location>
</feature>
<keyword evidence="2" id="KW-0812">Transmembrane</keyword>
<evidence type="ECO:0000256" key="2">
    <source>
        <dbReference type="SAM" id="Phobius"/>
    </source>
</evidence>
<protein>
    <submittedName>
        <fullName evidence="3">Uncharacterized protein</fullName>
    </submittedName>
</protein>